<sequence>MWLLPWAFLALSPVQGQEPSLPTTTLFYPLEASAQPAHPAQSAPSSPSARNRTCCLYNPRNENGLCSDVQGCILRFPHNGTLYSPLIRLKADNLTTTVAEMNPAFCEVVHDSKPSLQTDLTDLAPAEACLGQFELNTLLPEEDEVAPFELRPYVFQDAYSSQGMPGIDVQIGDDSLRGHESFRMRIQNTALCPEDADQLAQHPDCKPRCVEIEKSRMMVQPRARLSYDCEVGFYVNQDDHVVVTTGQTYQIDFCSGLRGQELTCSSFYFAMPNVEHMPPILPLLDRTALLFQKRIAVTLPVENEYTQVEVLRREESEAEPKLFHTQEVRGKRNANFHDILKPGYYSIILKSDRDDLDHLVAEFHVPDQTGSILGLVLLLLFVIAAIFFGAYTYKRYQTVKQSNLVSPNRLLEAERISPKSVFIITNVDNRHHIDIVLSFSKYLKNHCAVGEVYFALDPKTGINSHPQHDPWKWAQDVADKMGSLDNSCLVFIGAPPSTMGLCIYRDLPNNQAFVSTKYLKNMCDEDRVAIVQFPYSDPDTIPNLVPPHIRAKPWNLPKDMNSFLCQLLEIKKRELYPCIRLPIVQPQVVPQDIEKFPGGREMLENISNLAAKADRHKAELKAATSATLNGGGAGSTLSRTTEFSTFSDSEERGLLRSQKAADAKPDRHRVEEEPIKIEIEPHMFSLRGESAPKRDQAVDPEFLT</sequence>
<feature type="region of interest" description="Disordered" evidence="1">
    <location>
        <begin position="681"/>
        <end position="704"/>
    </location>
</feature>
<proteinExistence type="predicted"/>
<keyword evidence="5" id="KW-1185">Reference proteome</keyword>
<dbReference type="Proteomes" id="UP000318571">
    <property type="component" value="Chromosome 7"/>
</dbReference>
<keyword evidence="2" id="KW-1133">Transmembrane helix</keyword>
<keyword evidence="2" id="KW-0812">Transmembrane</keyword>
<organism evidence="4 5">
    <name type="scientific">Tigriopus californicus</name>
    <name type="common">Marine copepod</name>
    <dbReference type="NCBI Taxonomy" id="6832"/>
    <lineage>
        <taxon>Eukaryota</taxon>
        <taxon>Metazoa</taxon>
        <taxon>Ecdysozoa</taxon>
        <taxon>Arthropoda</taxon>
        <taxon>Crustacea</taxon>
        <taxon>Multicrustacea</taxon>
        <taxon>Hexanauplia</taxon>
        <taxon>Copepoda</taxon>
        <taxon>Harpacticoida</taxon>
        <taxon>Harpacticidae</taxon>
        <taxon>Tigriopus</taxon>
    </lineage>
</organism>
<evidence type="ECO:0000256" key="3">
    <source>
        <dbReference type="SAM" id="SignalP"/>
    </source>
</evidence>
<accession>A0A553P1N7</accession>
<evidence type="ECO:0008006" key="6">
    <source>
        <dbReference type="Google" id="ProtNLM"/>
    </source>
</evidence>
<feature type="signal peptide" evidence="3">
    <location>
        <begin position="1"/>
        <end position="16"/>
    </location>
</feature>
<feature type="region of interest" description="Disordered" evidence="1">
    <location>
        <begin position="657"/>
        <end position="676"/>
    </location>
</feature>
<evidence type="ECO:0000313" key="4">
    <source>
        <dbReference type="EMBL" id="TRY71532.1"/>
    </source>
</evidence>
<comment type="caution">
    <text evidence="4">The sequence shown here is derived from an EMBL/GenBank/DDBJ whole genome shotgun (WGS) entry which is preliminary data.</text>
</comment>
<gene>
    <name evidence="4" type="ORF">TCAL_09049</name>
</gene>
<dbReference type="EMBL" id="VCGU01000008">
    <property type="protein sequence ID" value="TRY71532.1"/>
    <property type="molecule type" value="Genomic_DNA"/>
</dbReference>
<keyword evidence="3" id="KW-0732">Signal</keyword>
<name>A0A553P1N7_TIGCA</name>
<reference evidence="4 5" key="1">
    <citation type="journal article" date="2018" name="Nat. Ecol. Evol.">
        <title>Genomic signatures of mitonuclear coevolution across populations of Tigriopus californicus.</title>
        <authorList>
            <person name="Barreto F.S."/>
            <person name="Watson E.T."/>
            <person name="Lima T.G."/>
            <person name="Willett C.S."/>
            <person name="Edmands S."/>
            <person name="Li W."/>
            <person name="Burton R.S."/>
        </authorList>
    </citation>
    <scope>NUCLEOTIDE SEQUENCE [LARGE SCALE GENOMIC DNA]</scope>
    <source>
        <strain evidence="4 5">San Diego</strain>
    </source>
</reference>
<protein>
    <recommendedName>
        <fullName evidence="6">SEFIR domain-containing protein</fullName>
    </recommendedName>
</protein>
<feature type="chain" id="PRO_5021988589" description="SEFIR domain-containing protein" evidence="3">
    <location>
        <begin position="17"/>
        <end position="704"/>
    </location>
</feature>
<dbReference type="AlphaFoldDB" id="A0A553P1N7"/>
<evidence type="ECO:0000256" key="2">
    <source>
        <dbReference type="SAM" id="Phobius"/>
    </source>
</evidence>
<evidence type="ECO:0000256" key="1">
    <source>
        <dbReference type="SAM" id="MobiDB-lite"/>
    </source>
</evidence>
<evidence type="ECO:0000313" key="5">
    <source>
        <dbReference type="Proteomes" id="UP000318571"/>
    </source>
</evidence>
<dbReference type="OMA" id="ICKTESY"/>
<feature type="transmembrane region" description="Helical" evidence="2">
    <location>
        <begin position="372"/>
        <end position="393"/>
    </location>
</feature>
<keyword evidence="2" id="KW-0472">Membrane</keyword>